<dbReference type="Pfam" id="PF01648">
    <property type="entry name" value="ACPS"/>
    <property type="match status" value="1"/>
</dbReference>
<evidence type="ECO:0000256" key="2">
    <source>
        <dbReference type="ARBA" id="ARBA00022679"/>
    </source>
</evidence>
<dbReference type="InterPro" id="IPR008278">
    <property type="entry name" value="4-PPantetheinyl_Trfase_dom"/>
</dbReference>
<dbReference type="GO" id="GO:0005829">
    <property type="term" value="C:cytosol"/>
    <property type="evidence" value="ECO:0007669"/>
    <property type="project" value="TreeGrafter"/>
</dbReference>
<organism evidence="4 5">
    <name type="scientific">Hyphomonas jannaschiana VP2</name>
    <dbReference type="NCBI Taxonomy" id="1280952"/>
    <lineage>
        <taxon>Bacteria</taxon>
        <taxon>Pseudomonadati</taxon>
        <taxon>Pseudomonadota</taxon>
        <taxon>Alphaproteobacteria</taxon>
        <taxon>Hyphomonadales</taxon>
        <taxon>Hyphomonadaceae</taxon>
        <taxon>Hyphomonas</taxon>
    </lineage>
</organism>
<dbReference type="STRING" id="1280952.HJA_12004"/>
<dbReference type="InterPro" id="IPR050559">
    <property type="entry name" value="P-Pant_transferase_sf"/>
</dbReference>
<name>A0A059FB14_9PROT</name>
<evidence type="ECO:0000256" key="1">
    <source>
        <dbReference type="ARBA" id="ARBA00010990"/>
    </source>
</evidence>
<evidence type="ECO:0000259" key="3">
    <source>
        <dbReference type="Pfam" id="PF01648"/>
    </source>
</evidence>
<dbReference type="GO" id="GO:0008897">
    <property type="term" value="F:holo-[acyl-carrier-protein] synthase activity"/>
    <property type="evidence" value="ECO:0007669"/>
    <property type="project" value="InterPro"/>
</dbReference>
<comment type="caution">
    <text evidence="4">The sequence shown here is derived from an EMBL/GenBank/DDBJ whole genome shotgun (WGS) entry which is preliminary data.</text>
</comment>
<dbReference type="eggNOG" id="COG2091">
    <property type="taxonomic scope" value="Bacteria"/>
</dbReference>
<dbReference type="GO" id="GO:0019878">
    <property type="term" value="P:lysine biosynthetic process via aminoadipic acid"/>
    <property type="evidence" value="ECO:0007669"/>
    <property type="project" value="TreeGrafter"/>
</dbReference>
<keyword evidence="5" id="KW-1185">Reference proteome</keyword>
<accession>A0A059FB14</accession>
<dbReference type="InterPro" id="IPR037143">
    <property type="entry name" value="4-PPantetheinyl_Trfase_dom_sf"/>
</dbReference>
<reference evidence="4 5" key="1">
    <citation type="journal article" date="2014" name="Antonie Van Leeuwenhoek">
        <title>Hyphomonas beringensis sp. nov. and Hyphomonas chukchiensis sp. nov., isolated from surface seawater of the Bering Sea and Chukchi Sea.</title>
        <authorList>
            <person name="Li C."/>
            <person name="Lai Q."/>
            <person name="Li G."/>
            <person name="Dong C."/>
            <person name="Wang J."/>
            <person name="Liao Y."/>
            <person name="Shao Z."/>
        </authorList>
    </citation>
    <scope>NUCLEOTIDE SEQUENCE [LARGE SCALE GENOMIC DNA]</scope>
    <source>
        <strain evidence="4 5">VP2</strain>
    </source>
</reference>
<proteinExistence type="inferred from homology"/>
<keyword evidence="2 4" id="KW-0808">Transferase</keyword>
<dbReference type="EMBL" id="ARYJ01000007">
    <property type="protein sequence ID" value="KCZ87723.1"/>
    <property type="molecule type" value="Genomic_DNA"/>
</dbReference>
<evidence type="ECO:0000313" key="4">
    <source>
        <dbReference type="EMBL" id="KCZ87723.1"/>
    </source>
</evidence>
<dbReference type="PANTHER" id="PTHR12215">
    <property type="entry name" value="PHOSPHOPANTETHEINE TRANSFERASE"/>
    <property type="match status" value="1"/>
</dbReference>
<protein>
    <submittedName>
        <fullName evidence="4">4'-phosphopantetheinyl transferase</fullName>
    </submittedName>
</protein>
<gene>
    <name evidence="4" type="ORF">HJA_12004</name>
</gene>
<comment type="similarity">
    <text evidence="1">Belongs to the P-Pant transferase superfamily. Gsp/Sfp/HetI/AcpT family.</text>
</comment>
<dbReference type="Gene3D" id="3.90.470.20">
    <property type="entry name" value="4'-phosphopantetheinyl transferase domain"/>
    <property type="match status" value="2"/>
</dbReference>
<dbReference type="SUPFAM" id="SSF56214">
    <property type="entry name" value="4'-phosphopantetheinyl transferase"/>
    <property type="match status" value="2"/>
</dbReference>
<dbReference type="Proteomes" id="UP000024816">
    <property type="component" value="Unassembled WGS sequence"/>
</dbReference>
<evidence type="ECO:0000313" key="5">
    <source>
        <dbReference type="Proteomes" id="UP000024816"/>
    </source>
</evidence>
<sequence>MSPEKRARLGHSLSRRRELLSSLLGAPATDIVIAHNQAGRPFLPDFPDVSVSFSDSGAANALALVRSRHVGVDVETIRPIGWHAMLPMLSSEDEAREVRNAVEGAGGLAAFFCCWAAKEAILKAAGTGLKGGAPRLRLPQAFISGQQDRFSLEHDGLSLRVERFQIGDLVLSRATSV</sequence>
<dbReference type="PANTHER" id="PTHR12215:SF10">
    <property type="entry name" value="L-AMINOADIPATE-SEMIALDEHYDE DEHYDROGENASE-PHOSPHOPANTETHEINYL TRANSFERASE"/>
    <property type="match status" value="1"/>
</dbReference>
<dbReference type="GO" id="GO:0000287">
    <property type="term" value="F:magnesium ion binding"/>
    <property type="evidence" value="ECO:0007669"/>
    <property type="project" value="InterPro"/>
</dbReference>
<dbReference type="PATRIC" id="fig|1280952.3.peg.2403"/>
<feature type="domain" description="4'-phosphopantetheinyl transferase" evidence="3">
    <location>
        <begin position="70"/>
        <end position="131"/>
    </location>
</feature>
<dbReference type="AlphaFoldDB" id="A0A059FB14"/>